<keyword evidence="3" id="KW-1185">Reference proteome</keyword>
<keyword evidence="1" id="KW-0472">Membrane</keyword>
<proteinExistence type="predicted"/>
<evidence type="ECO:0000313" key="3">
    <source>
        <dbReference type="Proteomes" id="UP000474777"/>
    </source>
</evidence>
<reference evidence="2 3" key="1">
    <citation type="submission" date="2020-02" db="EMBL/GenBank/DDBJ databases">
        <authorList>
            <person name="Kim M.K."/>
        </authorList>
    </citation>
    <scope>NUCLEOTIDE SEQUENCE [LARGE SCALE GENOMIC DNA]</scope>
    <source>
        <strain evidence="2 3">BT327</strain>
    </source>
</reference>
<feature type="transmembrane region" description="Helical" evidence="1">
    <location>
        <begin position="20"/>
        <end position="39"/>
    </location>
</feature>
<dbReference type="RefSeq" id="WP_163916862.1">
    <property type="nucleotide sequence ID" value="NZ_JAAGWD010000011.1"/>
</dbReference>
<comment type="caution">
    <text evidence="2">The sequence shown here is derived from an EMBL/GenBank/DDBJ whole genome shotgun (WGS) entry which is preliminary data.</text>
</comment>
<sequence length="85" mass="10004">MLRPKRERPNTTQFAKAVRIFGLLMTTMYMVFGVFIIFADESSLNLNITDNVRYMLGGILILYSIVRFVRLYQSNSNKGRNRYEE</sequence>
<keyword evidence="1" id="KW-0812">Transmembrane</keyword>
<gene>
    <name evidence="2" type="ORF">GXP69_17980</name>
</gene>
<keyword evidence="1" id="KW-1133">Transmembrane helix</keyword>
<dbReference type="AlphaFoldDB" id="A0A6B3LRX8"/>
<feature type="transmembrane region" description="Helical" evidence="1">
    <location>
        <begin position="51"/>
        <end position="72"/>
    </location>
</feature>
<protein>
    <submittedName>
        <fullName evidence="2">Uncharacterized protein</fullName>
    </submittedName>
</protein>
<name>A0A6B3LRX8_9BACT</name>
<dbReference type="EMBL" id="JAAGWD010000011">
    <property type="protein sequence ID" value="NEM99592.1"/>
    <property type="molecule type" value="Genomic_DNA"/>
</dbReference>
<accession>A0A6B3LRX8</accession>
<evidence type="ECO:0000313" key="2">
    <source>
        <dbReference type="EMBL" id="NEM99592.1"/>
    </source>
</evidence>
<organism evidence="2 3">
    <name type="scientific">Pontibacter burrus</name>
    <dbReference type="NCBI Taxonomy" id="2704466"/>
    <lineage>
        <taxon>Bacteria</taxon>
        <taxon>Pseudomonadati</taxon>
        <taxon>Bacteroidota</taxon>
        <taxon>Cytophagia</taxon>
        <taxon>Cytophagales</taxon>
        <taxon>Hymenobacteraceae</taxon>
        <taxon>Pontibacter</taxon>
    </lineage>
</organism>
<evidence type="ECO:0000256" key="1">
    <source>
        <dbReference type="SAM" id="Phobius"/>
    </source>
</evidence>
<dbReference type="Proteomes" id="UP000474777">
    <property type="component" value="Unassembled WGS sequence"/>
</dbReference>